<geneLocation type="plasmid" evidence="1 2">
    <name>pCRI9333.06</name>
</geneLocation>
<proteinExistence type="predicted"/>
<dbReference type="KEGG" id="cep:Cri9333_4954"/>
<keyword evidence="2" id="KW-1185">Reference proteome</keyword>
<gene>
    <name evidence="1" type="ORF">Cri9333_4954</name>
</gene>
<evidence type="ECO:0000313" key="1">
    <source>
        <dbReference type="EMBL" id="AFZ15710.1"/>
    </source>
</evidence>
<dbReference type="EMBL" id="CP003626">
    <property type="protein sequence ID" value="AFZ15710.1"/>
    <property type="molecule type" value="Genomic_DNA"/>
</dbReference>
<reference evidence="1 2" key="1">
    <citation type="submission" date="2012-06" db="EMBL/GenBank/DDBJ databases">
        <title>Finished plasmid 6 of genome of Crinalium epipsammum PCC 9333.</title>
        <authorList>
            <consortium name="US DOE Joint Genome Institute"/>
            <person name="Gugger M."/>
            <person name="Coursin T."/>
            <person name="Rippka R."/>
            <person name="Tandeau De Marsac N."/>
            <person name="Huntemann M."/>
            <person name="Wei C.-L."/>
            <person name="Han J."/>
            <person name="Detter J.C."/>
            <person name="Han C."/>
            <person name="Tapia R."/>
            <person name="Davenport K."/>
            <person name="Daligault H."/>
            <person name="Erkkila T."/>
            <person name="Gu W."/>
            <person name="Munk A.C.C."/>
            <person name="Teshima H."/>
            <person name="Xu Y."/>
            <person name="Chain P."/>
            <person name="Chen A."/>
            <person name="Krypides N."/>
            <person name="Mavromatis K."/>
            <person name="Markowitz V."/>
            <person name="Szeto E."/>
            <person name="Ivanova N."/>
            <person name="Mikhailova N."/>
            <person name="Ovchinnikova G."/>
            <person name="Pagani I."/>
            <person name="Pati A."/>
            <person name="Goodwin L."/>
            <person name="Peters L."/>
            <person name="Pitluck S."/>
            <person name="Woyke T."/>
            <person name="Kerfeld C."/>
        </authorList>
    </citation>
    <scope>NUCLEOTIDE SEQUENCE [LARGE SCALE GENOMIC DNA]</scope>
    <source>
        <strain evidence="1 2">PCC 9333</strain>
        <plasmid evidence="2">Plasmid pCRI9333.06</plasmid>
    </source>
</reference>
<sequence>MSSLMLYPAIVEGAIVPSLLKHPTHHAYKKMFDGDIPQNLEPIKQLPLSIKI</sequence>
<dbReference type="HOGENOM" id="CLU_3078935_0_0_3"/>
<dbReference type="Proteomes" id="UP000010472">
    <property type="component" value="Plasmid pCRI9333.06"/>
</dbReference>
<dbReference type="AlphaFoldDB" id="K9W8A8"/>
<protein>
    <submittedName>
        <fullName evidence="1">Uncharacterized protein</fullName>
    </submittedName>
</protein>
<organism evidence="1 2">
    <name type="scientific">Crinalium epipsammum PCC 9333</name>
    <dbReference type="NCBI Taxonomy" id="1173022"/>
    <lineage>
        <taxon>Bacteria</taxon>
        <taxon>Bacillati</taxon>
        <taxon>Cyanobacteriota</taxon>
        <taxon>Cyanophyceae</taxon>
        <taxon>Gomontiellales</taxon>
        <taxon>Gomontiellaceae</taxon>
        <taxon>Crinalium</taxon>
    </lineage>
</organism>
<accession>K9W8A8</accession>
<keyword evidence="1" id="KW-0614">Plasmid</keyword>
<dbReference type="RefSeq" id="WP_015205631.1">
    <property type="nucleotide sequence ID" value="NC_019755.1"/>
</dbReference>
<name>K9W8A8_9CYAN</name>
<dbReference type="OrthoDB" id="472584at2"/>
<evidence type="ECO:0000313" key="2">
    <source>
        <dbReference type="Proteomes" id="UP000010472"/>
    </source>
</evidence>